<comment type="caution">
    <text evidence="2">The sequence shown here is derived from an EMBL/GenBank/DDBJ whole genome shotgun (WGS) entry which is preliminary data.</text>
</comment>
<evidence type="ECO:0000259" key="1">
    <source>
        <dbReference type="Pfam" id="PF14355"/>
    </source>
</evidence>
<name>A0AAW8YAB4_PEDAC</name>
<accession>A0AAW8YAB4</accession>
<reference evidence="2" key="2">
    <citation type="submission" date="2023-10" db="EMBL/GenBank/DDBJ databases">
        <authorList>
            <person name="Khurajog B."/>
        </authorList>
    </citation>
    <scope>NUCLEOTIDE SEQUENCE</scope>
    <source>
        <strain evidence="2">BF9</strain>
    </source>
</reference>
<evidence type="ECO:0000313" key="3">
    <source>
        <dbReference type="Proteomes" id="UP001280897"/>
    </source>
</evidence>
<feature type="domain" description="Abortive infection protein-like C-terminal" evidence="1">
    <location>
        <begin position="75"/>
        <end position="143"/>
    </location>
</feature>
<reference evidence="2" key="1">
    <citation type="journal article" date="2023" name="PeerJ">
        <title>Selection and evaluation of lactic acid bacteria from chicken feces in Thailand as potential probiotics.</title>
        <authorList>
            <person name="Khurajog B."/>
            <person name="Disastra Y."/>
            <person name="Lawwyne L.D."/>
            <person name="Sirichokchatchawan W."/>
            <person name="Niyomtham W."/>
            <person name="Yindee J."/>
            <person name="Hampson D.J."/>
            <person name="Prapasarakul N."/>
        </authorList>
    </citation>
    <scope>NUCLEOTIDE SEQUENCE</scope>
    <source>
        <strain evidence="2">BF9</strain>
    </source>
</reference>
<dbReference type="Pfam" id="PF14355">
    <property type="entry name" value="Abi_C"/>
    <property type="match status" value="1"/>
</dbReference>
<organism evidence="2 3">
    <name type="scientific">Pediococcus acidilactici</name>
    <dbReference type="NCBI Taxonomy" id="1254"/>
    <lineage>
        <taxon>Bacteria</taxon>
        <taxon>Bacillati</taxon>
        <taxon>Bacillota</taxon>
        <taxon>Bacilli</taxon>
        <taxon>Lactobacillales</taxon>
        <taxon>Lactobacillaceae</taxon>
        <taxon>Pediococcus</taxon>
        <taxon>Pediococcus acidilactici group</taxon>
    </lineage>
</organism>
<dbReference type="EMBL" id="JAWJAV010000001">
    <property type="protein sequence ID" value="MDV2620300.1"/>
    <property type="molecule type" value="Genomic_DNA"/>
</dbReference>
<evidence type="ECO:0000313" key="2">
    <source>
        <dbReference type="EMBL" id="MDV2620300.1"/>
    </source>
</evidence>
<proteinExistence type="predicted"/>
<dbReference type="InterPro" id="IPR026001">
    <property type="entry name" value="Abi-like_C"/>
</dbReference>
<dbReference type="GeneID" id="57365796"/>
<dbReference type="RefSeq" id="WP_008840871.1">
    <property type="nucleotide sequence ID" value="NZ_CP050079.1"/>
</dbReference>
<gene>
    <name evidence="2" type="ORF">R0G89_00930</name>
</gene>
<dbReference type="Proteomes" id="UP001280897">
    <property type="component" value="Unassembled WGS sequence"/>
</dbReference>
<protein>
    <submittedName>
        <fullName evidence="2">Abortive infection family protein</fullName>
    </submittedName>
</protein>
<dbReference type="AlphaFoldDB" id="A0AAW8YAB4"/>
<sequence length="271" mass="30998">MAIIKYPNRILRPEITSYQVVAVDERYKAMNDSYNDEDYGEAINYARSMIESVCKYVFKILKGKEITEGYISLNNLIKKSLGALNTELSQEDSIEDISDELIKIVNKIGNLRNQTSVSHGSSVRTESITAIETRFVIFAAENITVTLLDLLFNKTHSLKYMAVGSVIDKAGLKLMYESESSVMYKNDVGDLFSVFPGSDVIYQVTLTLPDNTSFTSDKEFYLDHIRAYMEDDAEEVIKKGEEAFDFYSKKKDFKYEVQIEKNIIYITKLEE</sequence>